<feature type="compositionally biased region" description="Polar residues" evidence="5">
    <location>
        <begin position="1"/>
        <end position="16"/>
    </location>
</feature>
<dbReference type="SUPFAM" id="SSF47954">
    <property type="entry name" value="Cyclin-like"/>
    <property type="match status" value="2"/>
</dbReference>
<evidence type="ECO:0000256" key="5">
    <source>
        <dbReference type="SAM" id="MobiDB-lite"/>
    </source>
</evidence>
<dbReference type="FunFam" id="1.10.472.10:FF:000001">
    <property type="entry name" value="G2/mitotic-specific cyclin"/>
    <property type="match status" value="1"/>
</dbReference>
<protein>
    <recommendedName>
        <fullName evidence="9">Cyclin A</fullName>
    </recommendedName>
</protein>
<feature type="domain" description="Cyclin C-terminal" evidence="7">
    <location>
        <begin position="345"/>
        <end position="466"/>
    </location>
</feature>
<dbReference type="InterPro" id="IPR004367">
    <property type="entry name" value="Cyclin_C-dom"/>
</dbReference>
<dbReference type="PIRSF" id="PIRSF001771">
    <property type="entry name" value="Cyclin_A_B_D_E"/>
    <property type="match status" value="1"/>
</dbReference>
<evidence type="ECO:0000256" key="4">
    <source>
        <dbReference type="RuleBase" id="RU000383"/>
    </source>
</evidence>
<dbReference type="CDD" id="cd20504">
    <property type="entry name" value="CYCLIN_CCNA_rpt1"/>
    <property type="match status" value="1"/>
</dbReference>
<dbReference type="SMART" id="SM00385">
    <property type="entry name" value="CYCLIN"/>
    <property type="match status" value="2"/>
</dbReference>
<evidence type="ECO:0000259" key="6">
    <source>
        <dbReference type="SMART" id="SM00385"/>
    </source>
</evidence>
<dbReference type="GO" id="GO:0051301">
    <property type="term" value="P:cell division"/>
    <property type="evidence" value="ECO:0007669"/>
    <property type="project" value="UniProtKB-KW"/>
</dbReference>
<dbReference type="InterPro" id="IPR048258">
    <property type="entry name" value="Cyclins_cyclin-box"/>
</dbReference>
<dbReference type="InterPro" id="IPR006671">
    <property type="entry name" value="Cyclin_N"/>
</dbReference>
<evidence type="ECO:0000256" key="3">
    <source>
        <dbReference type="ARBA" id="ARBA00023306"/>
    </source>
</evidence>
<dbReference type="InterPro" id="IPR036915">
    <property type="entry name" value="Cyclin-like_sf"/>
</dbReference>
<keyword evidence="3" id="KW-0131">Cell cycle</keyword>
<dbReference type="GO" id="GO:0005634">
    <property type="term" value="C:nucleus"/>
    <property type="evidence" value="ECO:0007669"/>
    <property type="project" value="UniProtKB-ARBA"/>
</dbReference>
<dbReference type="SMART" id="SM01332">
    <property type="entry name" value="Cyclin_C"/>
    <property type="match status" value="1"/>
</dbReference>
<accession>A0AAW2HTI7</accession>
<gene>
    <name evidence="8" type="ORF">PYX00_005976</name>
</gene>
<dbReference type="AlphaFoldDB" id="A0AAW2HTI7"/>
<evidence type="ECO:0008006" key="9">
    <source>
        <dbReference type="Google" id="ProtNLM"/>
    </source>
</evidence>
<name>A0AAW2HTI7_9NEOP</name>
<dbReference type="GO" id="GO:0044772">
    <property type="term" value="P:mitotic cell cycle phase transition"/>
    <property type="evidence" value="ECO:0007669"/>
    <property type="project" value="InterPro"/>
</dbReference>
<feature type="compositionally biased region" description="Polar residues" evidence="5">
    <location>
        <begin position="35"/>
        <end position="44"/>
    </location>
</feature>
<evidence type="ECO:0000259" key="7">
    <source>
        <dbReference type="SMART" id="SM01332"/>
    </source>
</evidence>
<comment type="similarity">
    <text evidence="4">Belongs to the cyclin family.</text>
</comment>
<organism evidence="8">
    <name type="scientific">Menopon gallinae</name>
    <name type="common">poultry shaft louse</name>
    <dbReference type="NCBI Taxonomy" id="328185"/>
    <lineage>
        <taxon>Eukaryota</taxon>
        <taxon>Metazoa</taxon>
        <taxon>Ecdysozoa</taxon>
        <taxon>Arthropoda</taxon>
        <taxon>Hexapoda</taxon>
        <taxon>Insecta</taxon>
        <taxon>Pterygota</taxon>
        <taxon>Neoptera</taxon>
        <taxon>Paraneoptera</taxon>
        <taxon>Psocodea</taxon>
        <taxon>Troctomorpha</taxon>
        <taxon>Phthiraptera</taxon>
        <taxon>Amblycera</taxon>
        <taxon>Menoponidae</taxon>
        <taxon>Menopon</taxon>
    </lineage>
</organism>
<dbReference type="Pfam" id="PF02984">
    <property type="entry name" value="Cyclin_C"/>
    <property type="match status" value="1"/>
</dbReference>
<evidence type="ECO:0000256" key="1">
    <source>
        <dbReference type="ARBA" id="ARBA00022618"/>
    </source>
</evidence>
<dbReference type="PROSITE" id="PS00292">
    <property type="entry name" value="CYCLINS"/>
    <property type="match status" value="1"/>
</dbReference>
<dbReference type="InterPro" id="IPR046965">
    <property type="entry name" value="Cyclin_A/B-like"/>
</dbReference>
<dbReference type="InterPro" id="IPR039361">
    <property type="entry name" value="Cyclin"/>
</dbReference>
<sequence length="480" mass="55191">MATFNIHQDQENSSVLPNKLKENGMPQKRTVLRALNQNPDQNGDSKLPPYKDVGPKKTAAVKGAEENEKQYPNCKIINPKQKTKTGIPTFHNVGKEFKIFEENSVEHMTSGACKDKYIIKDENKSRVLKDKLLDHEKPSSSKEIDIPACITTLHREPAISTIYSVPSIDDVDDIIQDSPMSVDTSKTDSNFKVEKIQSKDEPSLNERLFACQEYKTEIFLYLRSLQHEHRPRKNYMLKQSDISYSMRAILVDWLVEVVEEYRLKTETLYLAVSYIDRFLSYMSVVRAKLQLVGTAAMFIASKFEEIYPPDVKDFVFVTDDTYSKKQVLRMENLILKVLSFDVSTPTTLYFLTYYLSNYTTTDRVKYLAMYLCELTLLEADPFLEFLPSVTAASALLVARYTLSEEIGEEVFPEKLQEAMDHHIEDLITCIAAIDKMYKKSPNNPQRAINEKYKSEMYRSVSSITPLSEDCSSVLRKKYMS</sequence>
<evidence type="ECO:0000313" key="8">
    <source>
        <dbReference type="EMBL" id="KAL0273264.1"/>
    </source>
</evidence>
<keyword evidence="1" id="KW-0132">Cell division</keyword>
<feature type="domain" description="Cyclin-like" evidence="6">
    <location>
        <begin position="349"/>
        <end position="435"/>
    </location>
</feature>
<dbReference type="InterPro" id="IPR013763">
    <property type="entry name" value="Cyclin-like_dom"/>
</dbReference>
<dbReference type="Gene3D" id="1.10.472.10">
    <property type="entry name" value="Cyclin-like"/>
    <property type="match status" value="2"/>
</dbReference>
<comment type="caution">
    <text evidence="8">The sequence shown here is derived from an EMBL/GenBank/DDBJ whole genome shotgun (WGS) entry which is preliminary data.</text>
</comment>
<keyword evidence="2 4" id="KW-0195">Cyclin</keyword>
<dbReference type="GO" id="GO:0016538">
    <property type="term" value="F:cyclin-dependent protein serine/threonine kinase regulator activity"/>
    <property type="evidence" value="ECO:0007669"/>
    <property type="project" value="InterPro"/>
</dbReference>
<feature type="domain" description="Cyclin-like" evidence="6">
    <location>
        <begin position="252"/>
        <end position="336"/>
    </location>
</feature>
<feature type="region of interest" description="Disordered" evidence="5">
    <location>
        <begin position="1"/>
        <end position="67"/>
    </location>
</feature>
<evidence type="ECO:0000256" key="2">
    <source>
        <dbReference type="ARBA" id="ARBA00023127"/>
    </source>
</evidence>
<reference evidence="8" key="1">
    <citation type="journal article" date="2024" name="Gigascience">
        <title>Chromosome-level genome of the poultry shaft louse Menopon gallinae provides insight into the host-switching and adaptive evolution of parasitic lice.</title>
        <authorList>
            <person name="Xu Y."/>
            <person name="Ma L."/>
            <person name="Liu S."/>
            <person name="Liang Y."/>
            <person name="Liu Q."/>
            <person name="He Z."/>
            <person name="Tian L."/>
            <person name="Duan Y."/>
            <person name="Cai W."/>
            <person name="Li H."/>
            <person name="Song F."/>
        </authorList>
    </citation>
    <scope>NUCLEOTIDE SEQUENCE</scope>
    <source>
        <strain evidence="8">Cailab_2023a</strain>
    </source>
</reference>
<proteinExistence type="inferred from homology"/>
<dbReference type="PANTHER" id="PTHR10177">
    <property type="entry name" value="CYCLINS"/>
    <property type="match status" value="1"/>
</dbReference>
<dbReference type="EMBL" id="JARGDH010000003">
    <property type="protein sequence ID" value="KAL0273264.1"/>
    <property type="molecule type" value="Genomic_DNA"/>
</dbReference>
<dbReference type="Pfam" id="PF00134">
    <property type="entry name" value="Cyclin_N"/>
    <property type="match status" value="1"/>
</dbReference>